<keyword evidence="1" id="KW-1133">Transmembrane helix</keyword>
<keyword evidence="1" id="KW-0812">Transmembrane</keyword>
<proteinExistence type="predicted"/>
<dbReference type="EMBL" id="GQ900390">
    <property type="protein sequence ID" value="ACZ58706.1"/>
    <property type="molecule type" value="Genomic_DNA"/>
</dbReference>
<protein>
    <submittedName>
        <fullName evidence="5">Uncharacterized protein</fullName>
    </submittedName>
</protein>
<gene>
    <name evidence="2" type="ORF">SAP029A_005</name>
    <name evidence="3" type="ORF">SAP039A_031</name>
    <name evidence="4" type="ORF">SAP099A_054</name>
</gene>
<evidence type="ECO:0000313" key="4">
    <source>
        <dbReference type="EMBL" id="ADA80096.1"/>
    </source>
</evidence>
<geneLocation type="plasmid" evidence="5">
    <name>EDINA plasmid</name>
</geneLocation>
<feature type="transmembrane region" description="Helical" evidence="1">
    <location>
        <begin position="6"/>
        <end position="23"/>
    </location>
</feature>
<geneLocation type="plasmid" evidence="4">
    <name>pSK156</name>
</geneLocation>
<dbReference type="AlphaFoldDB" id="A1KWT6"/>
<reference evidence="6" key="4">
    <citation type="submission" date="2018-05" db="EMBL/GenBank/DDBJ databases">
        <title>Community-associated methicillin-resistant Staphylococcus aureus: its ultrastructural and genomic evolution.</title>
        <authorList>
            <person name="Yamamoto T."/>
            <person name="Wan T.W."/>
        </authorList>
    </citation>
    <scope>NUCLEOTIDE SEQUENCE</scope>
    <source>
        <strain evidence="6">SI1</strain>
        <plasmid evidence="6">pWSI1</plasmid>
    </source>
</reference>
<dbReference type="RefSeq" id="WP_012211132.1">
    <property type="nucleotide sequence ID" value="NZ_BEAR01000009.1"/>
</dbReference>
<organism evidence="5">
    <name type="scientific">Staphylococcus aureus</name>
    <dbReference type="NCBI Taxonomy" id="1280"/>
    <lineage>
        <taxon>Bacteria</taxon>
        <taxon>Bacillati</taxon>
        <taxon>Bacillota</taxon>
        <taxon>Bacilli</taxon>
        <taxon>Bacillales</taxon>
        <taxon>Staphylococcaceae</taxon>
        <taxon>Staphylococcus</taxon>
    </lineage>
</organism>
<geneLocation type="plasmid" evidence="6">
    <name>pWSI1</name>
</geneLocation>
<keyword evidence="5" id="KW-0614">Plasmid</keyword>
<keyword evidence="1" id="KW-0472">Membrane</keyword>
<dbReference type="EMBL" id="GQ900399">
    <property type="protein sequence ID" value="ACZ58970.1"/>
    <property type="molecule type" value="Genomic_DNA"/>
</dbReference>
<evidence type="ECO:0000313" key="5">
    <source>
        <dbReference type="EMBL" id="BAC54498.1"/>
    </source>
</evidence>
<reference evidence="2" key="2">
    <citation type="submission" date="2009-08" db="EMBL/GenBank/DDBJ databases">
        <authorList>
            <person name="Gill J."/>
            <person name="Borman J."/>
            <person name="Shetty J."/>
            <person name="Hostetler J."/>
            <person name="Durkin S."/>
            <person name="Montgomery B."/>
        </authorList>
    </citation>
    <scope>NUCLEOTIDE SEQUENCE</scope>
    <source>
        <strain evidence="3">K153N</strain>
        <strain evidence="4">SK1271</strain>
        <strain evidence="2">WB43S</strain>
        <plasmid evidence="4">pSK156</plasmid>
        <plasmid evidence="2">pWBG746</plasmid>
        <plasmid evidence="3">pWBG747</plasmid>
    </source>
</reference>
<accession>A1KWT6</accession>
<accession>A0A3G9ET28</accession>
<dbReference type="EMBL" id="LC383633">
    <property type="protein sequence ID" value="BBE15489.2"/>
    <property type="molecule type" value="Genomic_DNA"/>
</dbReference>
<reference evidence="5" key="1">
    <citation type="submission" date="2001-01" db="EMBL/GenBank/DDBJ databases">
        <title>Complete nucleotide sequence of Staphylococcus aureus E-1 EDINA plasmid.</title>
        <authorList>
            <person name="Sugai M."/>
            <person name="Yamaguchi T."/>
            <person name="Hayashi T."/>
            <person name="Nakasone K."/>
            <person name="Takami H."/>
        </authorList>
    </citation>
    <scope>NUCLEOTIDE SEQUENCE</scope>
    <source>
        <strain evidence="5">E-1</strain>
        <plasmid evidence="5">EDINA plasmid</plasmid>
    </source>
</reference>
<dbReference type="EMBL" id="AP003089">
    <property type="protein sequence ID" value="BAC54498.1"/>
    <property type="molecule type" value="Genomic_DNA"/>
</dbReference>
<evidence type="ECO:0000313" key="2">
    <source>
        <dbReference type="EMBL" id="ACZ58706.1"/>
    </source>
</evidence>
<dbReference type="EMBL" id="GQ900448">
    <property type="protein sequence ID" value="ADA80096.1"/>
    <property type="molecule type" value="Genomic_DNA"/>
</dbReference>
<evidence type="ECO:0000313" key="3">
    <source>
        <dbReference type="EMBL" id="ACZ58970.1"/>
    </source>
</evidence>
<sequence length="68" mass="7824">MQNNNLNSILIGLFTDLIFNIFVEGFKWLYGIEKITLEISGQILSVILLVVINLCIVLTYFYNVRNKA</sequence>
<feature type="transmembrane region" description="Helical" evidence="1">
    <location>
        <begin position="43"/>
        <end position="62"/>
    </location>
</feature>
<geneLocation type="plasmid" evidence="3">
    <name>pWBG747</name>
</geneLocation>
<name>A1KWT6_STAAU</name>
<dbReference type="PATRIC" id="fig|1280.4816.peg.2826"/>
<evidence type="ECO:0000256" key="1">
    <source>
        <dbReference type="SAM" id="Phobius"/>
    </source>
</evidence>
<reference evidence="2" key="3">
    <citation type="submission" date="2009-12" db="EMBL/GenBank/DDBJ databases">
        <authorList>
            <person name="Summers A.O."/>
            <person name="Shearer J."/>
            <person name="Wireman J."/>
        </authorList>
    </citation>
    <scope>NUCLEOTIDE SEQUENCE</scope>
    <source>
        <strain evidence="3">K153N</strain>
        <strain evidence="4">SK1271</strain>
        <strain evidence="2">WB43S</strain>
        <plasmid evidence="4">pSK156</plasmid>
        <plasmid evidence="2">pWBG746</plasmid>
        <plasmid evidence="3">pWBG747</plasmid>
    </source>
</reference>
<evidence type="ECO:0000313" key="6">
    <source>
        <dbReference type="EMBL" id="BBE15489.2"/>
    </source>
</evidence>
<geneLocation type="plasmid" evidence="2">
    <name>pWBG746</name>
</geneLocation>